<proteinExistence type="predicted"/>
<name>A0AAD5T948_9FUNG</name>
<dbReference type="EMBL" id="JADGJH010000053">
    <property type="protein sequence ID" value="KAJ3140407.1"/>
    <property type="molecule type" value="Genomic_DNA"/>
</dbReference>
<reference evidence="1" key="1">
    <citation type="submission" date="2020-05" db="EMBL/GenBank/DDBJ databases">
        <title>Phylogenomic resolution of chytrid fungi.</title>
        <authorList>
            <person name="Stajich J.E."/>
            <person name="Amses K."/>
            <person name="Simmons R."/>
            <person name="Seto K."/>
            <person name="Myers J."/>
            <person name="Bonds A."/>
            <person name="Quandt C.A."/>
            <person name="Barry K."/>
            <person name="Liu P."/>
            <person name="Grigoriev I."/>
            <person name="Longcore J.E."/>
            <person name="James T.Y."/>
        </authorList>
    </citation>
    <scope>NUCLEOTIDE SEQUENCE</scope>
    <source>
        <strain evidence="1">JEL0513</strain>
    </source>
</reference>
<dbReference type="Proteomes" id="UP001211907">
    <property type="component" value="Unassembled WGS sequence"/>
</dbReference>
<sequence length="140" mass="14351">MNQHGANCSTTATVQTLPAIHANNPDLATIPGAATIPGLVTTPANTPCLATIPGLVTISGSATIPDSANTTILVTISSKPLNLSPDGGISLYDANVADFNAKLFAKVQSYLVQMIDVIAPVPPATESTFATLKNFVHLVN</sequence>
<gene>
    <name evidence="1" type="ORF">HK100_009957</name>
</gene>
<organism evidence="1 2">
    <name type="scientific">Physocladia obscura</name>
    <dbReference type="NCBI Taxonomy" id="109957"/>
    <lineage>
        <taxon>Eukaryota</taxon>
        <taxon>Fungi</taxon>
        <taxon>Fungi incertae sedis</taxon>
        <taxon>Chytridiomycota</taxon>
        <taxon>Chytridiomycota incertae sedis</taxon>
        <taxon>Chytridiomycetes</taxon>
        <taxon>Chytridiales</taxon>
        <taxon>Chytriomycetaceae</taxon>
        <taxon>Physocladia</taxon>
    </lineage>
</organism>
<keyword evidence="2" id="KW-1185">Reference proteome</keyword>
<evidence type="ECO:0000313" key="2">
    <source>
        <dbReference type="Proteomes" id="UP001211907"/>
    </source>
</evidence>
<comment type="caution">
    <text evidence="1">The sequence shown here is derived from an EMBL/GenBank/DDBJ whole genome shotgun (WGS) entry which is preliminary data.</text>
</comment>
<protein>
    <submittedName>
        <fullName evidence="1">Uncharacterized protein</fullName>
    </submittedName>
</protein>
<evidence type="ECO:0000313" key="1">
    <source>
        <dbReference type="EMBL" id="KAJ3140407.1"/>
    </source>
</evidence>
<dbReference type="AlphaFoldDB" id="A0AAD5T948"/>
<accession>A0AAD5T948</accession>